<evidence type="ECO:0000256" key="2">
    <source>
        <dbReference type="SAM" id="Coils"/>
    </source>
</evidence>
<keyword evidence="1" id="KW-0479">Metal-binding</keyword>
<feature type="domain" description="C2H2-type" evidence="4">
    <location>
        <begin position="22"/>
        <end position="50"/>
    </location>
</feature>
<dbReference type="AlphaFoldDB" id="A0AAI8Z954"/>
<evidence type="ECO:0000313" key="6">
    <source>
        <dbReference type="Proteomes" id="UP001296104"/>
    </source>
</evidence>
<dbReference type="PROSITE" id="PS00028">
    <property type="entry name" value="ZINC_FINGER_C2H2_1"/>
    <property type="match status" value="1"/>
</dbReference>
<dbReference type="GO" id="GO:0032259">
    <property type="term" value="P:methylation"/>
    <property type="evidence" value="ECO:0007669"/>
    <property type="project" value="UniProtKB-KW"/>
</dbReference>
<keyword evidence="1" id="KW-0862">Zinc</keyword>
<evidence type="ECO:0000313" key="5">
    <source>
        <dbReference type="EMBL" id="CAK4034799.1"/>
    </source>
</evidence>
<dbReference type="EMBL" id="CAVMBE010000137">
    <property type="protein sequence ID" value="CAK4034799.1"/>
    <property type="molecule type" value="Genomic_DNA"/>
</dbReference>
<accession>A0AAI8Z954</accession>
<feature type="coiled-coil region" evidence="2">
    <location>
        <begin position="179"/>
        <end position="216"/>
    </location>
</feature>
<dbReference type="Proteomes" id="UP001296104">
    <property type="component" value="Unassembled WGS sequence"/>
</dbReference>
<protein>
    <submittedName>
        <fullName evidence="5">5-methyltetrahydropteroyltriglutamate--homocysteine methyltransferase</fullName>
    </submittedName>
</protein>
<gene>
    <name evidence="5" type="ORF">LECACI_7A009957</name>
</gene>
<name>A0AAI8Z954_9PEZI</name>
<dbReference type="PROSITE" id="PS50157">
    <property type="entry name" value="ZINC_FINGER_C2H2_2"/>
    <property type="match status" value="1"/>
</dbReference>
<sequence length="290" mass="33053">MAPRRTSSDRSSDDVSTLDLVFACAVCQRTVSEAYATDAHEHGLHSGDGEEEGAVTKMWIADCSHVFCGKHLEGGGIPFHPAGIEHAEVVCPVCVKVKNIRTKRRVFWIRGLSRGQYQDIVPPKWFICPPEKLNSRDDLDDAIRFQYFNLDLYAKGATQKWRSAERKRHSLEKHHHQERKQWQKREAELKARITELEKKEVKLEKWEQRRKVINSALASFHAMEEDIESMRTQLVNLGFKVPRRSYSFALSKPAEASWPHRGDHSKNLTDGATAQSPATLSGCAVERYSS</sequence>
<keyword evidence="1" id="KW-0863">Zinc-finger</keyword>
<evidence type="ECO:0000256" key="3">
    <source>
        <dbReference type="SAM" id="MobiDB-lite"/>
    </source>
</evidence>
<comment type="caution">
    <text evidence="5">The sequence shown here is derived from an EMBL/GenBank/DDBJ whole genome shotgun (WGS) entry which is preliminary data.</text>
</comment>
<keyword evidence="5" id="KW-0808">Transferase</keyword>
<feature type="region of interest" description="Disordered" evidence="3">
    <location>
        <begin position="252"/>
        <end position="290"/>
    </location>
</feature>
<keyword evidence="6" id="KW-1185">Reference proteome</keyword>
<reference evidence="5" key="1">
    <citation type="submission" date="2023-11" db="EMBL/GenBank/DDBJ databases">
        <authorList>
            <person name="Alioto T."/>
            <person name="Alioto T."/>
            <person name="Gomez Garrido J."/>
        </authorList>
    </citation>
    <scope>NUCLEOTIDE SEQUENCE</scope>
</reference>
<organism evidence="5 6">
    <name type="scientific">Lecanosticta acicola</name>
    <dbReference type="NCBI Taxonomy" id="111012"/>
    <lineage>
        <taxon>Eukaryota</taxon>
        <taxon>Fungi</taxon>
        <taxon>Dikarya</taxon>
        <taxon>Ascomycota</taxon>
        <taxon>Pezizomycotina</taxon>
        <taxon>Dothideomycetes</taxon>
        <taxon>Dothideomycetidae</taxon>
        <taxon>Mycosphaerellales</taxon>
        <taxon>Mycosphaerellaceae</taxon>
        <taxon>Lecanosticta</taxon>
    </lineage>
</organism>
<keyword evidence="2" id="KW-0175">Coiled coil</keyword>
<dbReference type="GO" id="GO:0008270">
    <property type="term" value="F:zinc ion binding"/>
    <property type="evidence" value="ECO:0007669"/>
    <property type="project" value="UniProtKB-KW"/>
</dbReference>
<dbReference type="GO" id="GO:0008168">
    <property type="term" value="F:methyltransferase activity"/>
    <property type="evidence" value="ECO:0007669"/>
    <property type="project" value="UniProtKB-KW"/>
</dbReference>
<evidence type="ECO:0000256" key="1">
    <source>
        <dbReference type="PROSITE-ProRule" id="PRU00042"/>
    </source>
</evidence>
<feature type="compositionally biased region" description="Basic and acidic residues" evidence="3">
    <location>
        <begin position="258"/>
        <end position="267"/>
    </location>
</feature>
<proteinExistence type="predicted"/>
<feature type="compositionally biased region" description="Polar residues" evidence="3">
    <location>
        <begin position="268"/>
        <end position="279"/>
    </location>
</feature>
<evidence type="ECO:0000259" key="4">
    <source>
        <dbReference type="PROSITE" id="PS50157"/>
    </source>
</evidence>
<dbReference type="InterPro" id="IPR013087">
    <property type="entry name" value="Znf_C2H2_type"/>
</dbReference>
<keyword evidence="5" id="KW-0489">Methyltransferase</keyword>